<dbReference type="PANTHER" id="PTHR43976:SF16">
    <property type="entry name" value="SHORT-CHAIN DEHYDROGENASE_REDUCTASE FAMILY PROTEIN"/>
    <property type="match status" value="1"/>
</dbReference>
<gene>
    <name evidence="4" type="ORF">FCN80_02105</name>
</gene>
<evidence type="ECO:0000256" key="1">
    <source>
        <dbReference type="ARBA" id="ARBA00006484"/>
    </source>
</evidence>
<name>A0ABY2SRR0_9HYPH</name>
<evidence type="ECO:0000313" key="5">
    <source>
        <dbReference type="Proteomes" id="UP000305202"/>
    </source>
</evidence>
<comment type="similarity">
    <text evidence="1 3">Belongs to the short-chain dehydrogenases/reductases (SDR) family.</text>
</comment>
<dbReference type="PRINTS" id="PR00081">
    <property type="entry name" value="GDHRDH"/>
</dbReference>
<evidence type="ECO:0000313" key="4">
    <source>
        <dbReference type="EMBL" id="TKI08867.1"/>
    </source>
</evidence>
<dbReference type="Pfam" id="PF00106">
    <property type="entry name" value="adh_short"/>
    <property type="match status" value="1"/>
</dbReference>
<dbReference type="NCBIfam" id="NF005065">
    <property type="entry name" value="PRK06482.1"/>
    <property type="match status" value="1"/>
</dbReference>
<dbReference type="PRINTS" id="PR00080">
    <property type="entry name" value="SDRFAMILY"/>
</dbReference>
<dbReference type="RefSeq" id="WP_136988228.1">
    <property type="nucleotide sequence ID" value="NZ_SZPQ01000001.1"/>
</dbReference>
<protein>
    <submittedName>
        <fullName evidence="4">SDR family oxidoreductase</fullName>
    </submittedName>
</protein>
<accession>A0ABY2SRR0</accession>
<evidence type="ECO:0000256" key="3">
    <source>
        <dbReference type="RuleBase" id="RU000363"/>
    </source>
</evidence>
<keyword evidence="2" id="KW-0560">Oxidoreductase</keyword>
<dbReference type="InterPro" id="IPR036291">
    <property type="entry name" value="NAD(P)-bd_dom_sf"/>
</dbReference>
<dbReference type="Proteomes" id="UP000305202">
    <property type="component" value="Unassembled WGS sequence"/>
</dbReference>
<dbReference type="EMBL" id="SZPQ01000001">
    <property type="protein sequence ID" value="TKI08867.1"/>
    <property type="molecule type" value="Genomic_DNA"/>
</dbReference>
<keyword evidence="5" id="KW-1185">Reference proteome</keyword>
<dbReference type="Gene3D" id="3.40.50.720">
    <property type="entry name" value="NAD(P)-binding Rossmann-like Domain"/>
    <property type="match status" value="1"/>
</dbReference>
<evidence type="ECO:0000256" key="2">
    <source>
        <dbReference type="ARBA" id="ARBA00023002"/>
    </source>
</evidence>
<dbReference type="SUPFAM" id="SSF51735">
    <property type="entry name" value="NAD(P)-binding Rossmann-fold domains"/>
    <property type="match status" value="1"/>
</dbReference>
<dbReference type="InterPro" id="IPR002347">
    <property type="entry name" value="SDR_fam"/>
</dbReference>
<organism evidence="4 5">
    <name type="scientific">Martelella alba</name>
    <dbReference type="NCBI Taxonomy" id="2590451"/>
    <lineage>
        <taxon>Bacteria</taxon>
        <taxon>Pseudomonadati</taxon>
        <taxon>Pseudomonadota</taxon>
        <taxon>Alphaproteobacteria</taxon>
        <taxon>Hyphomicrobiales</taxon>
        <taxon>Aurantimonadaceae</taxon>
        <taxon>Martelella</taxon>
    </lineage>
</organism>
<proteinExistence type="inferred from homology"/>
<dbReference type="PANTHER" id="PTHR43976">
    <property type="entry name" value="SHORT CHAIN DEHYDROGENASE"/>
    <property type="match status" value="1"/>
</dbReference>
<sequence>MMKTWLITGASSGLGRLMCEMLLARGDRVFASVRREAALDDMRRQYGDLLQVMVLDLSMTTTIKPTVESAFAQAGRIDIVVSNAAYGLFGAAEELSDDQIELQIATNLIGSIQLIRAAIPFLRQQGGGRIVQVSSEGGQIAYPGFSVYHASKWGIEGFVEAVRQEVAASGIDFLLVEPGPTATRFGAGLDIAGALPVYRNTAVGQLRKALLSGEFAIKGDAGKCVTAMIAAADAAHPPLRLPLGSTAYSHIEAALKTRLDELKTLKTVAYGADRQDEETMSPR</sequence>
<comment type="caution">
    <text evidence="4">The sequence shown here is derived from an EMBL/GenBank/DDBJ whole genome shotgun (WGS) entry which is preliminary data.</text>
</comment>
<dbReference type="InterPro" id="IPR051911">
    <property type="entry name" value="SDR_oxidoreductase"/>
</dbReference>
<reference evidence="4 5" key="1">
    <citation type="submission" date="2019-04" db="EMBL/GenBank/DDBJ databases">
        <authorList>
            <person name="Li M."/>
            <person name="Gao C."/>
        </authorList>
    </citation>
    <scope>NUCLEOTIDE SEQUENCE [LARGE SCALE GENOMIC DNA]</scope>
    <source>
        <strain evidence="4 5">BGMRC 2031</strain>
    </source>
</reference>